<dbReference type="AlphaFoldDB" id="A0AAE0RMC1"/>
<evidence type="ECO:0000259" key="1">
    <source>
        <dbReference type="SMART" id="SM00181"/>
    </source>
</evidence>
<dbReference type="SMART" id="SM00181">
    <property type="entry name" value="EGF"/>
    <property type="match status" value="2"/>
</dbReference>
<dbReference type="EMBL" id="JAEAOA010000122">
    <property type="protein sequence ID" value="KAK3576188.1"/>
    <property type="molecule type" value="Genomic_DNA"/>
</dbReference>
<dbReference type="Proteomes" id="UP001195483">
    <property type="component" value="Unassembled WGS sequence"/>
</dbReference>
<feature type="domain" description="EGF-like" evidence="1">
    <location>
        <begin position="7"/>
        <end position="38"/>
    </location>
</feature>
<sequence length="242" mass="26791">MPVLITDCGNKVCYNKGTLDLDSCTCKCRKPHAGSMCELLDCPVEDQWICGRDWPTEHCNIYYNVPEVCPHMCGLCKGGIGVGGKSHQQVKTNTTFISGYGCRHTGIRAKPEECMQFGEYGADMNMCASEGGTIGCADCDRFFNVKRDYCPVMCGLCDAPCDGKKCVNRGTLDVISCNCTCRPPFTGSTCEQVDCPPTGDPLYCRLWPRHYCGLYYNVPEECPYMCDLCSRKTARMDSLSTH</sequence>
<reference evidence="2" key="1">
    <citation type="journal article" date="2021" name="Genome Biol. Evol.">
        <title>A High-Quality Reference Genome for a Parasitic Bivalve with Doubly Uniparental Inheritance (Bivalvia: Unionida).</title>
        <authorList>
            <person name="Smith C.H."/>
        </authorList>
    </citation>
    <scope>NUCLEOTIDE SEQUENCE</scope>
    <source>
        <strain evidence="2">CHS0354</strain>
    </source>
</reference>
<protein>
    <recommendedName>
        <fullName evidence="1">EGF-like domain-containing protein</fullName>
    </recommendedName>
</protein>
<proteinExistence type="predicted"/>
<reference evidence="2" key="2">
    <citation type="journal article" date="2021" name="Genome Biol. Evol.">
        <title>Developing a high-quality reference genome for a parasitic bivalve with doubly uniparental inheritance (Bivalvia: Unionida).</title>
        <authorList>
            <person name="Smith C.H."/>
        </authorList>
    </citation>
    <scope>NUCLEOTIDE SEQUENCE</scope>
    <source>
        <strain evidence="2">CHS0354</strain>
        <tissue evidence="2">Mantle</tissue>
    </source>
</reference>
<keyword evidence="3" id="KW-1185">Reference proteome</keyword>
<accession>A0AAE0RMC1</accession>
<gene>
    <name evidence="2" type="ORF">CHS0354_001207</name>
</gene>
<name>A0AAE0RMC1_9BIVA</name>
<evidence type="ECO:0000313" key="3">
    <source>
        <dbReference type="Proteomes" id="UP001195483"/>
    </source>
</evidence>
<comment type="caution">
    <text evidence="2">The sequence shown here is derived from an EMBL/GenBank/DDBJ whole genome shotgun (WGS) entry which is preliminary data.</text>
</comment>
<reference evidence="2" key="3">
    <citation type="submission" date="2023-05" db="EMBL/GenBank/DDBJ databases">
        <authorList>
            <person name="Smith C.H."/>
        </authorList>
    </citation>
    <scope>NUCLEOTIDE SEQUENCE</scope>
    <source>
        <strain evidence="2">CHS0354</strain>
        <tissue evidence="2">Mantle</tissue>
    </source>
</reference>
<feature type="domain" description="EGF-like" evidence="1">
    <location>
        <begin position="156"/>
        <end position="191"/>
    </location>
</feature>
<evidence type="ECO:0000313" key="2">
    <source>
        <dbReference type="EMBL" id="KAK3576188.1"/>
    </source>
</evidence>
<organism evidence="2 3">
    <name type="scientific">Potamilus streckersoni</name>
    <dbReference type="NCBI Taxonomy" id="2493646"/>
    <lineage>
        <taxon>Eukaryota</taxon>
        <taxon>Metazoa</taxon>
        <taxon>Spiralia</taxon>
        <taxon>Lophotrochozoa</taxon>
        <taxon>Mollusca</taxon>
        <taxon>Bivalvia</taxon>
        <taxon>Autobranchia</taxon>
        <taxon>Heteroconchia</taxon>
        <taxon>Palaeoheterodonta</taxon>
        <taxon>Unionida</taxon>
        <taxon>Unionoidea</taxon>
        <taxon>Unionidae</taxon>
        <taxon>Ambleminae</taxon>
        <taxon>Lampsilini</taxon>
        <taxon>Potamilus</taxon>
    </lineage>
</organism>
<dbReference type="InterPro" id="IPR000742">
    <property type="entry name" value="EGF"/>
</dbReference>